<dbReference type="GeneID" id="101893845"/>
<evidence type="ECO:0000256" key="2">
    <source>
        <dbReference type="PROSITE-ProRule" id="PRU00497"/>
    </source>
</evidence>
<dbReference type="STRING" id="7370.A0A1I8MQG0"/>
<evidence type="ECO:0000313" key="5">
    <source>
        <dbReference type="EnsemblMetazoa" id="MDOA007389-PB"/>
    </source>
</evidence>
<feature type="chain" id="PRO_5044560704" evidence="4">
    <location>
        <begin position="21"/>
        <end position="160"/>
    </location>
</feature>
<evidence type="ECO:0000313" key="7">
    <source>
        <dbReference type="RefSeq" id="XP_011290161.1"/>
    </source>
</evidence>
<dbReference type="PRINTS" id="PR00947">
    <property type="entry name" value="CUTICLE"/>
</dbReference>
<reference evidence="7" key="2">
    <citation type="submission" date="2025-04" db="UniProtKB">
        <authorList>
            <consortium name="RefSeq"/>
        </authorList>
    </citation>
    <scope>IDENTIFICATION</scope>
    <source>
        <strain evidence="7">Aabys</strain>
    </source>
</reference>
<keyword evidence="6" id="KW-1185">Reference proteome</keyword>
<organism evidence="5">
    <name type="scientific">Musca domestica</name>
    <name type="common">House fly</name>
    <dbReference type="NCBI Taxonomy" id="7370"/>
    <lineage>
        <taxon>Eukaryota</taxon>
        <taxon>Metazoa</taxon>
        <taxon>Ecdysozoa</taxon>
        <taxon>Arthropoda</taxon>
        <taxon>Hexapoda</taxon>
        <taxon>Insecta</taxon>
        <taxon>Pterygota</taxon>
        <taxon>Neoptera</taxon>
        <taxon>Endopterygota</taxon>
        <taxon>Diptera</taxon>
        <taxon>Brachycera</taxon>
        <taxon>Muscomorpha</taxon>
        <taxon>Muscoidea</taxon>
        <taxon>Muscidae</taxon>
        <taxon>Musca</taxon>
    </lineage>
</organism>
<evidence type="ECO:0000313" key="6">
    <source>
        <dbReference type="Proteomes" id="UP001652621"/>
    </source>
</evidence>
<dbReference type="PANTHER" id="PTHR12236:SF76">
    <property type="entry name" value="ADULT-SPECIFIC CUTICULAR PROTEIN ACP-20-LIKE PROTEIN"/>
    <property type="match status" value="1"/>
</dbReference>
<evidence type="ECO:0000256" key="3">
    <source>
        <dbReference type="SAM" id="MobiDB-lite"/>
    </source>
</evidence>
<dbReference type="KEGG" id="mde:101893845"/>
<dbReference type="RefSeq" id="XP_011290161.1">
    <property type="nucleotide sequence ID" value="XM_011291859.2"/>
</dbReference>
<dbReference type="GO" id="GO:0042302">
    <property type="term" value="F:structural constituent of cuticle"/>
    <property type="evidence" value="ECO:0007669"/>
    <property type="project" value="UniProtKB-UniRule"/>
</dbReference>
<feature type="compositionally biased region" description="Basic and acidic residues" evidence="3">
    <location>
        <begin position="96"/>
        <end position="113"/>
    </location>
</feature>
<feature type="signal peptide" evidence="4">
    <location>
        <begin position="1"/>
        <end position="20"/>
    </location>
</feature>
<evidence type="ECO:0000256" key="1">
    <source>
        <dbReference type="ARBA" id="ARBA00022460"/>
    </source>
</evidence>
<dbReference type="GO" id="GO:0005615">
    <property type="term" value="C:extracellular space"/>
    <property type="evidence" value="ECO:0007669"/>
    <property type="project" value="TreeGrafter"/>
</dbReference>
<accession>A0A1I8MQG0</accession>
<keyword evidence="4" id="KW-0732">Signal</keyword>
<dbReference type="PANTHER" id="PTHR12236">
    <property type="entry name" value="STRUCTURAL CONTITUENT OF CUTICLE"/>
    <property type="match status" value="1"/>
</dbReference>
<name>A0A1I8MQG0_MUSDO</name>
<sequence length="160" mass="16976">MASPMTVFAFLAICIALTVAGPLPHKQGGSGHGQATSYAVVTQHNDKGSGSAKSDGGYSHGGDHYGKSDGHSGHGDDHSADYYSYPKYDFAYGVEDSKTGDIKEQQESRDGDKVQGSYSLKESDGTTRLVTYTSDKKSGFEATVHKIGQANAGIEYKYGH</sequence>
<feature type="region of interest" description="Disordered" evidence="3">
    <location>
        <begin position="96"/>
        <end position="124"/>
    </location>
</feature>
<proteinExistence type="predicted"/>
<reference evidence="5" key="1">
    <citation type="submission" date="2020-05" db="UniProtKB">
        <authorList>
            <consortium name="EnsemblMetazoa"/>
        </authorList>
    </citation>
    <scope>IDENTIFICATION</scope>
    <source>
        <strain evidence="5">Aabys</strain>
    </source>
</reference>
<feature type="compositionally biased region" description="Basic and acidic residues" evidence="3">
    <location>
        <begin position="61"/>
        <end position="78"/>
    </location>
</feature>
<feature type="region of interest" description="Disordered" evidence="3">
    <location>
        <begin position="45"/>
        <end position="78"/>
    </location>
</feature>
<dbReference type="OrthoDB" id="6510765at2759"/>
<dbReference type="GO" id="GO:0031012">
    <property type="term" value="C:extracellular matrix"/>
    <property type="evidence" value="ECO:0007669"/>
    <property type="project" value="TreeGrafter"/>
</dbReference>
<dbReference type="VEuPathDB" id="VectorBase:MDOMA2_007631"/>
<keyword evidence="1 2" id="KW-0193">Cuticle</keyword>
<evidence type="ECO:0000256" key="4">
    <source>
        <dbReference type="SAM" id="SignalP"/>
    </source>
</evidence>
<dbReference type="Pfam" id="PF00379">
    <property type="entry name" value="Chitin_bind_4"/>
    <property type="match status" value="1"/>
</dbReference>
<feature type="compositionally biased region" description="Low complexity" evidence="3">
    <location>
        <begin position="48"/>
        <end position="57"/>
    </location>
</feature>
<protein>
    <submittedName>
        <fullName evidence="7">Adult-specific cuticular protein ACP-20-like</fullName>
    </submittedName>
</protein>
<dbReference type="Proteomes" id="UP001652621">
    <property type="component" value="Unplaced"/>
</dbReference>
<dbReference type="InterPro" id="IPR000618">
    <property type="entry name" value="Insect_cuticle"/>
</dbReference>
<dbReference type="InterPro" id="IPR051217">
    <property type="entry name" value="Insect_Cuticle_Struc_Prot"/>
</dbReference>
<dbReference type="PROSITE" id="PS51155">
    <property type="entry name" value="CHIT_BIND_RR_2"/>
    <property type="match status" value="1"/>
</dbReference>
<gene>
    <name evidence="5" type="primary">101893845</name>
    <name evidence="7" type="synonym">LOC101893845</name>
</gene>
<dbReference type="AlphaFoldDB" id="A0A1I8MQG0"/>
<dbReference type="EnsemblMetazoa" id="MDOA007389-RB">
    <property type="protein sequence ID" value="MDOA007389-PB"/>
    <property type="gene ID" value="MDOA007389"/>
</dbReference>
<dbReference type="VEuPathDB" id="VectorBase:MDOA007389"/>